<proteinExistence type="predicted"/>
<feature type="transmembrane region" description="Helical" evidence="2">
    <location>
        <begin position="514"/>
        <end position="536"/>
    </location>
</feature>
<gene>
    <name evidence="3" type="ORF">JG688_00011802</name>
</gene>
<comment type="caution">
    <text evidence="3">The sequence shown here is derived from an EMBL/GenBank/DDBJ whole genome shotgun (WGS) entry which is preliminary data.</text>
</comment>
<feature type="transmembrane region" description="Helical" evidence="2">
    <location>
        <begin position="278"/>
        <end position="297"/>
    </location>
</feature>
<evidence type="ECO:0000313" key="4">
    <source>
        <dbReference type="Proteomes" id="UP000709295"/>
    </source>
</evidence>
<keyword evidence="4" id="KW-1185">Reference proteome</keyword>
<dbReference type="AlphaFoldDB" id="A0A8J5ICD3"/>
<keyword evidence="2" id="KW-0472">Membrane</keyword>
<feature type="transmembrane region" description="Helical" evidence="2">
    <location>
        <begin position="220"/>
        <end position="236"/>
    </location>
</feature>
<feature type="transmembrane region" description="Helical" evidence="2">
    <location>
        <begin position="309"/>
        <end position="327"/>
    </location>
</feature>
<keyword evidence="2" id="KW-1133">Transmembrane helix</keyword>
<sequence length="644" mass="72112">MQDSSVVVAAQELRCQQLLREGTTSALGEAVSAAHSCLELDKTLVRGYLLLTEALSRLRRHEDAVIWYKKGLELHPDNAELQAGLKEARVAVLNGLLEESEEDGDDGDDGEGILVTQEKLEQVVTSESYIESLSEVQPANESGPRGSTQIVQRAQLYASSGLNEALTNDSKGTAVQDSRETQTTVFQAKMERVLEYLDVLKLARMAAVYIFSELLNLRRVTVGIGLFFIGLLAQAIMHRQKIMVISMLLICLYRSQLKKLALRYAQDWVQTSRDKLGGFTWIPRVVFVVPIFMKVFGHLKFMLFLQQDMRLAGFVLTVTVVLVANAIRTDAGQHAKLWGEGRRLKFAAYFTTIAYWVVWRGQWADTIRLLGPAFIDAGGIVLGSVSSSEIQEVCRRTFKKLYNDVVNDIHADVDLDAWFFLGLGNWVVEYWQQPTDFSLEMLSKMLTECLDSMEKAAVRTFSPELRHLRSQLKNMEITDELQLLVAYLKQSLEAVPPPKPFGMAALFAKKCPSVVVFGLLVLFYGVISLPLLSFVVSEYHDARELYDRYNTGNLQKKDGLELMLLDSPLFHVWKNVKGCIYCLEGSVTFSKAVATGTQIVSAAARISRLAVFASRVKKEGVFANAHDIPDHIANAFLVTKDSRF</sequence>
<dbReference type="PROSITE" id="PS50005">
    <property type="entry name" value="TPR"/>
    <property type="match status" value="1"/>
</dbReference>
<evidence type="ECO:0000313" key="3">
    <source>
        <dbReference type="EMBL" id="KAG6955610.1"/>
    </source>
</evidence>
<dbReference type="InterPro" id="IPR019734">
    <property type="entry name" value="TPR_rpt"/>
</dbReference>
<organism evidence="3 4">
    <name type="scientific">Phytophthora aleatoria</name>
    <dbReference type="NCBI Taxonomy" id="2496075"/>
    <lineage>
        <taxon>Eukaryota</taxon>
        <taxon>Sar</taxon>
        <taxon>Stramenopiles</taxon>
        <taxon>Oomycota</taxon>
        <taxon>Peronosporomycetes</taxon>
        <taxon>Peronosporales</taxon>
        <taxon>Peronosporaceae</taxon>
        <taxon>Phytophthora</taxon>
    </lineage>
</organism>
<name>A0A8J5ICD3_9STRA</name>
<keyword evidence="2" id="KW-0812">Transmembrane</keyword>
<accession>A0A8J5ICD3</accession>
<evidence type="ECO:0000256" key="2">
    <source>
        <dbReference type="SAM" id="Phobius"/>
    </source>
</evidence>
<protein>
    <submittedName>
        <fullName evidence="3">Uncharacterized protein</fullName>
    </submittedName>
</protein>
<keyword evidence="1" id="KW-0802">TPR repeat</keyword>
<dbReference type="EMBL" id="JAENGY010000858">
    <property type="protein sequence ID" value="KAG6955610.1"/>
    <property type="molecule type" value="Genomic_DNA"/>
</dbReference>
<evidence type="ECO:0000256" key="1">
    <source>
        <dbReference type="PROSITE-ProRule" id="PRU00339"/>
    </source>
</evidence>
<feature type="repeat" description="TPR" evidence="1">
    <location>
        <begin position="45"/>
        <end position="78"/>
    </location>
</feature>
<dbReference type="Proteomes" id="UP000709295">
    <property type="component" value="Unassembled WGS sequence"/>
</dbReference>
<feature type="transmembrane region" description="Helical" evidence="2">
    <location>
        <begin position="242"/>
        <end position="257"/>
    </location>
</feature>
<reference evidence="3" key="1">
    <citation type="submission" date="2021-01" db="EMBL/GenBank/DDBJ databases">
        <title>Phytophthora aleatoria, a newly-described species from Pinus radiata is distinct from Phytophthora cactorum isolates based on comparative genomics.</title>
        <authorList>
            <person name="Mcdougal R."/>
            <person name="Panda P."/>
            <person name="Williams N."/>
            <person name="Studholme D.J."/>
        </authorList>
    </citation>
    <scope>NUCLEOTIDE SEQUENCE</scope>
    <source>
        <strain evidence="3">NZFS 4037</strain>
    </source>
</reference>